<dbReference type="Proteomes" id="UP000051952">
    <property type="component" value="Unassembled WGS sequence"/>
</dbReference>
<dbReference type="InterPro" id="IPR012677">
    <property type="entry name" value="Nucleotide-bd_a/b_plait_sf"/>
</dbReference>
<feature type="region of interest" description="Disordered" evidence="1">
    <location>
        <begin position="20"/>
        <end position="63"/>
    </location>
</feature>
<evidence type="ECO:0000256" key="2">
    <source>
        <dbReference type="SAM" id="Phobius"/>
    </source>
</evidence>
<keyword evidence="2 3" id="KW-0812">Transmembrane</keyword>
<protein>
    <submittedName>
        <fullName evidence="3">Transmembrane protein, putative</fullName>
    </submittedName>
</protein>
<keyword evidence="2" id="KW-0472">Membrane</keyword>
<evidence type="ECO:0000256" key="1">
    <source>
        <dbReference type="SAM" id="MobiDB-lite"/>
    </source>
</evidence>
<dbReference type="Gene3D" id="3.30.70.330">
    <property type="match status" value="1"/>
</dbReference>
<keyword evidence="4" id="KW-1185">Reference proteome</keyword>
<name>A0A0S4JG41_BODSA</name>
<gene>
    <name evidence="3" type="ORF">BSAL_12805</name>
</gene>
<dbReference type="VEuPathDB" id="TriTrypDB:BSAL_12805"/>
<organism evidence="3 4">
    <name type="scientific">Bodo saltans</name>
    <name type="common">Flagellated protozoan</name>
    <dbReference type="NCBI Taxonomy" id="75058"/>
    <lineage>
        <taxon>Eukaryota</taxon>
        <taxon>Discoba</taxon>
        <taxon>Euglenozoa</taxon>
        <taxon>Kinetoplastea</taxon>
        <taxon>Metakinetoplastina</taxon>
        <taxon>Eubodonida</taxon>
        <taxon>Bodonidae</taxon>
        <taxon>Bodo</taxon>
    </lineage>
</organism>
<evidence type="ECO:0000313" key="4">
    <source>
        <dbReference type="Proteomes" id="UP000051952"/>
    </source>
</evidence>
<feature type="compositionally biased region" description="Basic and acidic residues" evidence="1">
    <location>
        <begin position="40"/>
        <end position="51"/>
    </location>
</feature>
<dbReference type="AlphaFoldDB" id="A0A0S4JG41"/>
<accession>A0A0S4JG41</accession>
<evidence type="ECO:0000313" key="3">
    <source>
        <dbReference type="EMBL" id="CUG87944.1"/>
    </source>
</evidence>
<dbReference type="EMBL" id="CYKH01001604">
    <property type="protein sequence ID" value="CUG87944.1"/>
    <property type="molecule type" value="Genomic_DNA"/>
</dbReference>
<keyword evidence="2" id="KW-1133">Transmembrane helix</keyword>
<sequence length="402" mass="45400">MATAAWKHDIGSWQSRKSLLFRQQQQQQQQGMQSSTTSVSRDHGPHGDANHRHSGFLPHRTHRRDGAVTFGPDVWLPSSHFASPAPPPIGSHDDVSLSAMSDFSEVRPDTRALDESVISMRNSMVDSALEERRMGWVTVFGVEPSTILDVRTALDRRCGATVTHHWPATGSTCNWFYVEFEKHFDASRAVNLSPVTLDLDGRTQQLTVGVEWCRDTTFIRDRALRNEQQDALRHDVTQAPNTSSILNSSRMSSGAALWTSEGRSFIHEASARAAMTNQTSQRRRNIKYLSAALQGSITIVDAVVGRRRISFLPALFLNRRETPEQRLEHLVALSNKKNRHDLPSEWLSSSSATGDSDSSQPTTIIIRSTAAWKLWVNFSVFLWLGVLALWWWWRRQMVVFTV</sequence>
<dbReference type="OrthoDB" id="245755at2759"/>
<feature type="transmembrane region" description="Helical" evidence="2">
    <location>
        <begin position="374"/>
        <end position="393"/>
    </location>
</feature>
<reference evidence="4" key="1">
    <citation type="submission" date="2015-09" db="EMBL/GenBank/DDBJ databases">
        <authorList>
            <consortium name="Pathogen Informatics"/>
        </authorList>
    </citation>
    <scope>NUCLEOTIDE SEQUENCE [LARGE SCALE GENOMIC DNA]</scope>
    <source>
        <strain evidence="4">Lake Konstanz</strain>
    </source>
</reference>
<proteinExistence type="predicted"/>